<dbReference type="OrthoDB" id="3903267at2759"/>
<dbReference type="AlphaFoldDB" id="A0A9W9VPN7"/>
<feature type="compositionally biased region" description="Low complexity" evidence="1">
    <location>
        <begin position="129"/>
        <end position="141"/>
    </location>
</feature>
<dbReference type="RefSeq" id="XP_056484722.1">
    <property type="nucleotide sequence ID" value="XM_056634102.1"/>
</dbReference>
<accession>A0A9W9VPN7</accession>
<protein>
    <recommendedName>
        <fullName evidence="4">Myb-like domain-containing protein</fullName>
    </recommendedName>
</protein>
<feature type="region of interest" description="Disordered" evidence="1">
    <location>
        <begin position="115"/>
        <end position="319"/>
    </location>
</feature>
<evidence type="ECO:0000256" key="1">
    <source>
        <dbReference type="SAM" id="MobiDB-lite"/>
    </source>
</evidence>
<comment type="caution">
    <text evidence="2">The sequence shown here is derived from an EMBL/GenBank/DDBJ whole genome shotgun (WGS) entry which is preliminary data.</text>
</comment>
<keyword evidence="3" id="KW-1185">Reference proteome</keyword>
<evidence type="ECO:0000313" key="2">
    <source>
        <dbReference type="EMBL" id="KAJ5386924.1"/>
    </source>
</evidence>
<evidence type="ECO:0000313" key="3">
    <source>
        <dbReference type="Proteomes" id="UP001147747"/>
    </source>
</evidence>
<proteinExistence type="predicted"/>
<feature type="compositionally biased region" description="Polar residues" evidence="1">
    <location>
        <begin position="304"/>
        <end position="316"/>
    </location>
</feature>
<feature type="compositionally biased region" description="Basic and acidic residues" evidence="1">
    <location>
        <begin position="264"/>
        <end position="273"/>
    </location>
</feature>
<gene>
    <name evidence="2" type="ORF">N7509_009465</name>
</gene>
<name>A0A9W9VPN7_9EURO</name>
<dbReference type="GeneID" id="81373082"/>
<evidence type="ECO:0008006" key="4">
    <source>
        <dbReference type="Google" id="ProtNLM"/>
    </source>
</evidence>
<organism evidence="2 3">
    <name type="scientific">Penicillium cosmopolitanum</name>
    <dbReference type="NCBI Taxonomy" id="1131564"/>
    <lineage>
        <taxon>Eukaryota</taxon>
        <taxon>Fungi</taxon>
        <taxon>Dikarya</taxon>
        <taxon>Ascomycota</taxon>
        <taxon>Pezizomycotina</taxon>
        <taxon>Eurotiomycetes</taxon>
        <taxon>Eurotiomycetidae</taxon>
        <taxon>Eurotiales</taxon>
        <taxon>Aspergillaceae</taxon>
        <taxon>Penicillium</taxon>
    </lineage>
</organism>
<reference evidence="2" key="1">
    <citation type="submission" date="2022-12" db="EMBL/GenBank/DDBJ databases">
        <authorList>
            <person name="Petersen C."/>
        </authorList>
    </citation>
    <scope>NUCLEOTIDE SEQUENCE</scope>
    <source>
        <strain evidence="2">IBT 29677</strain>
    </source>
</reference>
<reference evidence="2" key="2">
    <citation type="journal article" date="2023" name="IMA Fungus">
        <title>Comparative genomic study of the Penicillium genus elucidates a diverse pangenome and 15 lateral gene transfer events.</title>
        <authorList>
            <person name="Petersen C."/>
            <person name="Sorensen T."/>
            <person name="Nielsen M.R."/>
            <person name="Sondergaard T.E."/>
            <person name="Sorensen J.L."/>
            <person name="Fitzpatrick D.A."/>
            <person name="Frisvad J.C."/>
            <person name="Nielsen K.L."/>
        </authorList>
    </citation>
    <scope>NUCLEOTIDE SEQUENCE</scope>
    <source>
        <strain evidence="2">IBT 29677</strain>
    </source>
</reference>
<dbReference type="Proteomes" id="UP001147747">
    <property type="component" value="Unassembled WGS sequence"/>
</dbReference>
<dbReference type="EMBL" id="JAPZBU010000009">
    <property type="protein sequence ID" value="KAJ5386924.1"/>
    <property type="molecule type" value="Genomic_DNA"/>
</dbReference>
<sequence>MQLARFGELNFRSKVNGILTSPSNHPNNPSTPTAKVLFAGATKMAPGKASAQPRKEKRNLVRWDTDIDTHLLLAIQAACNSSNTKIPWDLVASTMGPKYTEGAIVQHLSKLRSRRVRDGKIVPPPLRRAAAGSHKGASKGSVQQSGVVDALPKEDVDDLSSGGSDPEYGAPTTRKQKRPSTRRASASAKKRTKPSAGKISPENEKACVDAPFLQFLPAKSETPTDAPSDAPESSSEESGDTLSSEKEEMTDLNRFASPAIADIQKSEIFEKKTPSPVAKQKLRVSFKSRTAGMISSEAVDEQHSSTPASMGGNSPKTPRLQPNIDRFWSPEALQMTGDCNQGGTPSRVQDFMQSPSQYPMQPNPQLQPLNHNPAPFQGALQSVDFFDPKTYVQRPIFQENPTPRYAQYPTHSQSRGYAARGQQYPQTPVSSQKPPFSPGGFFYSPEDHRALEMQISMPSPGYGLPPSLYNANAINPQDLLINAGNISSPCFEELVDYEDDPGAGTF</sequence>